<organism evidence="2 3">
    <name type="scientific">Dendrobium catenatum</name>
    <dbReference type="NCBI Taxonomy" id="906689"/>
    <lineage>
        <taxon>Eukaryota</taxon>
        <taxon>Viridiplantae</taxon>
        <taxon>Streptophyta</taxon>
        <taxon>Embryophyta</taxon>
        <taxon>Tracheophyta</taxon>
        <taxon>Spermatophyta</taxon>
        <taxon>Magnoliopsida</taxon>
        <taxon>Liliopsida</taxon>
        <taxon>Asparagales</taxon>
        <taxon>Orchidaceae</taxon>
        <taxon>Epidendroideae</taxon>
        <taxon>Malaxideae</taxon>
        <taxon>Dendrobiinae</taxon>
        <taxon>Dendrobium</taxon>
    </lineage>
</organism>
<protein>
    <submittedName>
        <fullName evidence="2">Indole-3-acetic acid-induced protein ARG7</fullName>
    </submittedName>
</protein>
<evidence type="ECO:0000313" key="3">
    <source>
        <dbReference type="Proteomes" id="UP000233837"/>
    </source>
</evidence>
<dbReference type="AlphaFoldDB" id="A0A2I0WQC2"/>
<proteinExistence type="inferred from homology"/>
<reference evidence="2 3" key="1">
    <citation type="journal article" date="2016" name="Sci. Rep.">
        <title>The Dendrobium catenatum Lindl. genome sequence provides insights into polysaccharide synthase, floral development and adaptive evolution.</title>
        <authorList>
            <person name="Zhang G.Q."/>
            <person name="Xu Q."/>
            <person name="Bian C."/>
            <person name="Tsai W.C."/>
            <person name="Yeh C.M."/>
            <person name="Liu K.W."/>
            <person name="Yoshida K."/>
            <person name="Zhang L.S."/>
            <person name="Chang S.B."/>
            <person name="Chen F."/>
            <person name="Shi Y."/>
            <person name="Su Y.Y."/>
            <person name="Zhang Y.Q."/>
            <person name="Chen L.J."/>
            <person name="Yin Y."/>
            <person name="Lin M."/>
            <person name="Huang H."/>
            <person name="Deng H."/>
            <person name="Wang Z.W."/>
            <person name="Zhu S.L."/>
            <person name="Zhao X."/>
            <person name="Deng C."/>
            <person name="Niu S.C."/>
            <person name="Huang J."/>
            <person name="Wang M."/>
            <person name="Liu G.H."/>
            <person name="Yang H.J."/>
            <person name="Xiao X.J."/>
            <person name="Hsiao Y.Y."/>
            <person name="Wu W.L."/>
            <person name="Chen Y.Y."/>
            <person name="Mitsuda N."/>
            <person name="Ohme-Takagi M."/>
            <person name="Luo Y.B."/>
            <person name="Van de Peer Y."/>
            <person name="Liu Z.J."/>
        </authorList>
    </citation>
    <scope>NUCLEOTIDE SEQUENCE [LARGE SCALE GENOMIC DNA]</scope>
    <source>
        <tissue evidence="2">The whole plant</tissue>
    </source>
</reference>
<dbReference type="Pfam" id="PF02519">
    <property type="entry name" value="Auxin_inducible"/>
    <property type="match status" value="1"/>
</dbReference>
<dbReference type="InterPro" id="IPR003676">
    <property type="entry name" value="SAUR_fam"/>
</dbReference>
<accession>A0A2I0WQC2</accession>
<comment type="similarity">
    <text evidence="1">Belongs to the ARG7 family.</text>
</comment>
<evidence type="ECO:0000313" key="2">
    <source>
        <dbReference type="EMBL" id="PKU77853.1"/>
    </source>
</evidence>
<name>A0A2I0WQC2_9ASPA</name>
<dbReference type="PANTHER" id="PTHR31374:SF198">
    <property type="entry name" value="AUXIN-RESPONSIVE PROTEIN SAUR72"/>
    <property type="match status" value="1"/>
</dbReference>
<dbReference type="EMBL" id="KZ502486">
    <property type="protein sequence ID" value="PKU77853.1"/>
    <property type="molecule type" value="Genomic_DNA"/>
</dbReference>
<dbReference type="PANTHER" id="PTHR31374">
    <property type="entry name" value="AUXIN-INDUCED PROTEIN-LIKE-RELATED"/>
    <property type="match status" value="1"/>
</dbReference>
<reference evidence="2 3" key="2">
    <citation type="journal article" date="2017" name="Nature">
        <title>The Apostasia genome and the evolution of orchids.</title>
        <authorList>
            <person name="Zhang G.Q."/>
            <person name="Liu K.W."/>
            <person name="Li Z."/>
            <person name="Lohaus R."/>
            <person name="Hsiao Y.Y."/>
            <person name="Niu S.C."/>
            <person name="Wang J.Y."/>
            <person name="Lin Y.C."/>
            <person name="Xu Q."/>
            <person name="Chen L.J."/>
            <person name="Yoshida K."/>
            <person name="Fujiwara S."/>
            <person name="Wang Z.W."/>
            <person name="Zhang Y.Q."/>
            <person name="Mitsuda N."/>
            <person name="Wang M."/>
            <person name="Liu G.H."/>
            <person name="Pecoraro L."/>
            <person name="Huang H.X."/>
            <person name="Xiao X.J."/>
            <person name="Lin M."/>
            <person name="Wu X.Y."/>
            <person name="Wu W.L."/>
            <person name="Chen Y.Y."/>
            <person name="Chang S.B."/>
            <person name="Sakamoto S."/>
            <person name="Ohme-Takagi M."/>
            <person name="Yagi M."/>
            <person name="Zeng S.J."/>
            <person name="Shen C.Y."/>
            <person name="Yeh C.M."/>
            <person name="Luo Y.B."/>
            <person name="Tsai W.C."/>
            <person name="Van de Peer Y."/>
            <person name="Liu Z.J."/>
        </authorList>
    </citation>
    <scope>NUCLEOTIDE SEQUENCE [LARGE SCALE GENOMIC DNA]</scope>
    <source>
        <tissue evidence="2">The whole plant</tissue>
    </source>
</reference>
<keyword evidence="3" id="KW-1185">Reference proteome</keyword>
<sequence length="155" mass="18003">MLLFQTSSTSEFLSPPLPRISYEREMKKLIRRLSTLLDDRQYDRLKTSEDPHERSSRRRVRRWRSMVPPGHVPVFVGEEKEWFAVAAEHLGSPAFKELLRRSEEEYGYEQSGVLRIPCSVQLFCRVLSSLSGDSSGVHRKLGNKDYVNQPVKCAY</sequence>
<evidence type="ECO:0000256" key="1">
    <source>
        <dbReference type="ARBA" id="ARBA00006974"/>
    </source>
</evidence>
<dbReference type="GO" id="GO:0009733">
    <property type="term" value="P:response to auxin"/>
    <property type="evidence" value="ECO:0007669"/>
    <property type="project" value="InterPro"/>
</dbReference>
<dbReference type="Proteomes" id="UP000233837">
    <property type="component" value="Unassembled WGS sequence"/>
</dbReference>
<gene>
    <name evidence="2" type="primary">ARG7</name>
    <name evidence="2" type="ORF">MA16_Dca005685</name>
</gene>